<dbReference type="PANTHER" id="PTHR10948:SF23">
    <property type="entry name" value="TRANSPOSASE INSI FOR INSERTION SEQUENCE ELEMENT IS30A-RELATED"/>
    <property type="match status" value="1"/>
</dbReference>
<name>A0A1M5HSK7_9BACE</name>
<dbReference type="RefSeq" id="WP_073404358.1">
    <property type="nucleotide sequence ID" value="NZ_FQTV01000037.1"/>
</dbReference>
<evidence type="ECO:0000313" key="8">
    <source>
        <dbReference type="Proteomes" id="UP000184509"/>
    </source>
</evidence>
<keyword evidence="8" id="KW-1185">Reference proteome</keyword>
<dbReference type="PROSITE" id="PS50994">
    <property type="entry name" value="INTEGRASE"/>
    <property type="match status" value="1"/>
</dbReference>
<keyword evidence="5" id="KW-0233">DNA recombination</keyword>
<dbReference type="OrthoDB" id="9803231at2"/>
<protein>
    <submittedName>
        <fullName evidence="7">Transposase and inactivated derivatives, IS30 family</fullName>
    </submittedName>
</protein>
<dbReference type="Proteomes" id="UP000184509">
    <property type="component" value="Unassembled WGS sequence"/>
</dbReference>
<evidence type="ECO:0000259" key="6">
    <source>
        <dbReference type="PROSITE" id="PS50994"/>
    </source>
</evidence>
<evidence type="ECO:0000256" key="1">
    <source>
        <dbReference type="ARBA" id="ARBA00002190"/>
    </source>
</evidence>
<dbReference type="SUPFAM" id="SSF53098">
    <property type="entry name" value="Ribonuclease H-like"/>
    <property type="match status" value="1"/>
</dbReference>
<organism evidence="7 8">
    <name type="scientific">Bacteroides luti</name>
    <dbReference type="NCBI Taxonomy" id="1297750"/>
    <lineage>
        <taxon>Bacteria</taxon>
        <taxon>Pseudomonadati</taxon>
        <taxon>Bacteroidota</taxon>
        <taxon>Bacteroidia</taxon>
        <taxon>Bacteroidales</taxon>
        <taxon>Bacteroidaceae</taxon>
        <taxon>Bacteroides</taxon>
    </lineage>
</organism>
<keyword evidence="3" id="KW-0815">Transposition</keyword>
<dbReference type="InterPro" id="IPR012337">
    <property type="entry name" value="RNaseH-like_sf"/>
</dbReference>
<evidence type="ECO:0000256" key="3">
    <source>
        <dbReference type="ARBA" id="ARBA00022578"/>
    </source>
</evidence>
<dbReference type="GO" id="GO:0004803">
    <property type="term" value="F:transposase activity"/>
    <property type="evidence" value="ECO:0007669"/>
    <property type="project" value="InterPro"/>
</dbReference>
<comment type="similarity">
    <text evidence="2">Belongs to the transposase IS30 family.</text>
</comment>
<dbReference type="Pfam" id="PF13936">
    <property type="entry name" value="HTH_38"/>
    <property type="match status" value="1"/>
</dbReference>
<accession>A0A1M5HSK7</accession>
<dbReference type="EMBL" id="FQTV01000037">
    <property type="protein sequence ID" value="SHG18905.1"/>
    <property type="molecule type" value="Genomic_DNA"/>
</dbReference>
<proteinExistence type="inferred from homology"/>
<gene>
    <name evidence="7" type="ORF">SAMN05444405_1371</name>
</gene>
<dbReference type="InterPro" id="IPR001584">
    <property type="entry name" value="Integrase_cat-core"/>
</dbReference>
<dbReference type="GO" id="GO:0015074">
    <property type="term" value="P:DNA integration"/>
    <property type="evidence" value="ECO:0007669"/>
    <property type="project" value="InterPro"/>
</dbReference>
<sequence length="325" mass="38845">MKHLTQEQRYEISAYLHSGKNKSEIASLVRVHKSTISREIARNSYGSWHQYMPRAAQKKADLRKKCRHRKVVFTQDMKDLAKHLLIEFNYSPEQISGRCKLQLIPMVSHERLYQWIWKDKRQKGDLYKYLRRKGRKNKKRGSEYNNRGILQNRKSIDQRPSIVEERKRFGDLEIDSIIGKNRKSALMTINDRLTGRLWIRKLKGRDPKTMADTTIKCLTSFKGKIFTITSDNGFEFAFHKKIETKLRINFYFARPYHSWERGANENINGLVRQYFPKGTDFSEVTEQQVETVEDLINSRPRKRLEYYTPIEFINTLKKHRRELRL</sequence>
<reference evidence="7 8" key="1">
    <citation type="submission" date="2016-11" db="EMBL/GenBank/DDBJ databases">
        <authorList>
            <person name="Jaros S."/>
            <person name="Januszkiewicz K."/>
            <person name="Wedrychowicz H."/>
        </authorList>
    </citation>
    <scope>NUCLEOTIDE SEQUENCE [LARGE SCALE GENOMIC DNA]</scope>
    <source>
        <strain evidence="7 8">DSM 26991</strain>
    </source>
</reference>
<dbReference type="InterPro" id="IPR001598">
    <property type="entry name" value="Transposase_IS30_CS"/>
</dbReference>
<feature type="domain" description="Integrase catalytic" evidence="6">
    <location>
        <begin position="156"/>
        <end position="317"/>
    </location>
</feature>
<dbReference type="InterPro" id="IPR036397">
    <property type="entry name" value="RNaseH_sf"/>
</dbReference>
<dbReference type="InterPro" id="IPR053392">
    <property type="entry name" value="Transposase_IS30-like"/>
</dbReference>
<keyword evidence="4" id="KW-0238">DNA-binding</keyword>
<evidence type="ECO:0000256" key="2">
    <source>
        <dbReference type="ARBA" id="ARBA00006363"/>
    </source>
</evidence>
<dbReference type="PROSITE" id="PS01043">
    <property type="entry name" value="TRANSPOSASE_IS30"/>
    <property type="match status" value="1"/>
</dbReference>
<dbReference type="GO" id="GO:0003677">
    <property type="term" value="F:DNA binding"/>
    <property type="evidence" value="ECO:0007669"/>
    <property type="project" value="UniProtKB-KW"/>
</dbReference>
<evidence type="ECO:0000313" key="7">
    <source>
        <dbReference type="EMBL" id="SHG18905.1"/>
    </source>
</evidence>
<evidence type="ECO:0000256" key="5">
    <source>
        <dbReference type="ARBA" id="ARBA00023172"/>
    </source>
</evidence>
<comment type="function">
    <text evidence="1">Required for the transposition of the insertion element.</text>
</comment>
<dbReference type="NCBIfam" id="NF033563">
    <property type="entry name" value="transpos_IS30"/>
    <property type="match status" value="1"/>
</dbReference>
<dbReference type="PANTHER" id="PTHR10948">
    <property type="entry name" value="TRANSPOSASE"/>
    <property type="match status" value="1"/>
</dbReference>
<evidence type="ECO:0000256" key="4">
    <source>
        <dbReference type="ARBA" id="ARBA00023125"/>
    </source>
</evidence>
<dbReference type="InterPro" id="IPR025246">
    <property type="entry name" value="IS30-like_HTH"/>
</dbReference>
<dbReference type="Gene3D" id="3.30.420.10">
    <property type="entry name" value="Ribonuclease H-like superfamily/Ribonuclease H"/>
    <property type="match status" value="1"/>
</dbReference>
<dbReference type="GO" id="GO:0005829">
    <property type="term" value="C:cytosol"/>
    <property type="evidence" value="ECO:0007669"/>
    <property type="project" value="TreeGrafter"/>
</dbReference>
<dbReference type="AlphaFoldDB" id="A0A1M5HSK7"/>
<dbReference type="InterPro" id="IPR051917">
    <property type="entry name" value="Transposase-Integrase"/>
</dbReference>
<dbReference type="GO" id="GO:0006313">
    <property type="term" value="P:DNA transposition"/>
    <property type="evidence" value="ECO:0007669"/>
    <property type="project" value="InterPro"/>
</dbReference>